<evidence type="ECO:0008006" key="5">
    <source>
        <dbReference type="Google" id="ProtNLM"/>
    </source>
</evidence>
<dbReference type="AlphaFoldDB" id="A0AAV2YIH2"/>
<feature type="region of interest" description="Disordered" evidence="2">
    <location>
        <begin position="1"/>
        <end position="26"/>
    </location>
</feature>
<name>A0AAV2YIH2_9STRA</name>
<evidence type="ECO:0000256" key="1">
    <source>
        <dbReference type="ARBA" id="ARBA00006658"/>
    </source>
</evidence>
<reference evidence="3" key="2">
    <citation type="journal article" date="2023" name="Microbiol Resour">
        <title>Decontamination and Annotation of the Draft Genome Sequence of the Oomycete Lagenidium giganteum ARSEF 373.</title>
        <authorList>
            <person name="Morgan W.R."/>
            <person name="Tartar A."/>
        </authorList>
    </citation>
    <scope>NUCLEOTIDE SEQUENCE</scope>
    <source>
        <strain evidence="3">ARSEF 373</strain>
    </source>
</reference>
<evidence type="ECO:0000313" key="4">
    <source>
        <dbReference type="Proteomes" id="UP001146120"/>
    </source>
</evidence>
<reference evidence="3" key="1">
    <citation type="submission" date="2022-11" db="EMBL/GenBank/DDBJ databases">
        <authorList>
            <person name="Morgan W.R."/>
            <person name="Tartar A."/>
        </authorList>
    </citation>
    <scope>NUCLEOTIDE SEQUENCE</scope>
    <source>
        <strain evidence="3">ARSEF 373</strain>
    </source>
</reference>
<organism evidence="3 4">
    <name type="scientific">Lagenidium giganteum</name>
    <dbReference type="NCBI Taxonomy" id="4803"/>
    <lineage>
        <taxon>Eukaryota</taxon>
        <taxon>Sar</taxon>
        <taxon>Stramenopiles</taxon>
        <taxon>Oomycota</taxon>
        <taxon>Peronosporomycetes</taxon>
        <taxon>Pythiales</taxon>
        <taxon>Pythiaceae</taxon>
    </lineage>
</organism>
<protein>
    <recommendedName>
        <fullName evidence="5">TIP41-like protein</fullName>
    </recommendedName>
</protein>
<evidence type="ECO:0000256" key="2">
    <source>
        <dbReference type="SAM" id="MobiDB-lite"/>
    </source>
</evidence>
<accession>A0AAV2YIH2</accession>
<comment type="similarity">
    <text evidence="1">Belongs to the TIP41 family.</text>
</comment>
<dbReference type="InterPro" id="IPR051330">
    <property type="entry name" value="Phosphatase_reg/MetRdx"/>
</dbReference>
<dbReference type="GO" id="GO:0005829">
    <property type="term" value="C:cytosol"/>
    <property type="evidence" value="ECO:0007669"/>
    <property type="project" value="TreeGrafter"/>
</dbReference>
<dbReference type="PANTHER" id="PTHR21021:SF16">
    <property type="entry name" value="TIP41-LIKE PROTEIN"/>
    <property type="match status" value="1"/>
</dbReference>
<gene>
    <name evidence="3" type="ORF">N0F65_012823</name>
</gene>
<dbReference type="PANTHER" id="PTHR21021">
    <property type="entry name" value="GAF/PUTATIVE CYTOSKELETAL PROTEIN"/>
    <property type="match status" value="1"/>
</dbReference>
<evidence type="ECO:0000313" key="3">
    <source>
        <dbReference type="EMBL" id="DAZ93117.1"/>
    </source>
</evidence>
<dbReference type="Proteomes" id="UP001146120">
    <property type="component" value="Unassembled WGS sequence"/>
</dbReference>
<comment type="caution">
    <text evidence="3">The sequence shown here is derived from an EMBL/GenBank/DDBJ whole genome shotgun (WGS) entry which is preliminary data.</text>
</comment>
<proteinExistence type="inferred from homology"/>
<feature type="non-terminal residue" evidence="3">
    <location>
        <position position="1"/>
    </location>
</feature>
<dbReference type="EMBL" id="DAKRPA010000343">
    <property type="protein sequence ID" value="DAZ93117.1"/>
    <property type="molecule type" value="Genomic_DNA"/>
</dbReference>
<keyword evidence="4" id="KW-1185">Reference proteome</keyword>
<dbReference type="Pfam" id="PF04176">
    <property type="entry name" value="TIP41"/>
    <property type="match status" value="1"/>
</dbReference>
<dbReference type="InterPro" id="IPR007303">
    <property type="entry name" value="TIP41-like"/>
</dbReference>
<dbReference type="GO" id="GO:0031929">
    <property type="term" value="P:TOR signaling"/>
    <property type="evidence" value="ECO:0007669"/>
    <property type="project" value="TreeGrafter"/>
</dbReference>
<sequence length="307" mass="35350">TSSSVMSKDEHGTEGDGAKTQGVQRPRVQVTSLDVKRWRFSCTHAPALNSDEREQLSEKLGLPSVVSLPEVVFGHSKLCVEYAARNLVLTFSADEGLKNWLEIHQTSMYKWWLRLTGIRPISTSPTEETNERIPLDKLKQQVEILYYDHVILYEGAFELVHPKTINGPVNLIFPAEDDIRDLGEIYLEAKIRVMEFGFLILCRYYCRVDTKNVRLVDTRYYHEFGDDVMFRDHEIREANMALLRQVCCYFKTNLPHLHIDHVPAQRLYPSFSNDINASQEAPNDFGADIVYQALAPKSTKTHKIYLN</sequence>
<feature type="compositionally biased region" description="Basic and acidic residues" evidence="2">
    <location>
        <begin position="7"/>
        <end position="17"/>
    </location>
</feature>